<evidence type="ECO:0000256" key="5">
    <source>
        <dbReference type="ARBA" id="ARBA00022695"/>
    </source>
</evidence>
<keyword evidence="6" id="KW-0235">DNA replication</keyword>
<keyword evidence="3" id="KW-0963">Cytoplasm</keyword>
<comment type="similarity">
    <text evidence="2">Belongs to the beta sliding clamp family.</text>
</comment>
<dbReference type="EMBL" id="AMCI01001895">
    <property type="protein sequence ID" value="EJX04174.1"/>
    <property type="molecule type" value="Genomic_DNA"/>
</dbReference>
<name>J9GBF3_9ZZZZ</name>
<dbReference type="SUPFAM" id="SSF55979">
    <property type="entry name" value="DNA clamp"/>
    <property type="match status" value="1"/>
</dbReference>
<proteinExistence type="inferred from homology"/>
<keyword evidence="8" id="KW-0238">DNA-binding</keyword>
<dbReference type="InterPro" id="IPR022637">
    <property type="entry name" value="DNA_polIII_beta_cen"/>
</dbReference>
<evidence type="ECO:0000256" key="6">
    <source>
        <dbReference type="ARBA" id="ARBA00022705"/>
    </source>
</evidence>
<evidence type="ECO:0000256" key="2">
    <source>
        <dbReference type="ARBA" id="ARBA00010752"/>
    </source>
</evidence>
<dbReference type="InterPro" id="IPR046938">
    <property type="entry name" value="DNA_clamp_sf"/>
</dbReference>
<dbReference type="Pfam" id="PF02767">
    <property type="entry name" value="DNA_pol3_beta_2"/>
    <property type="match status" value="1"/>
</dbReference>
<comment type="subcellular location">
    <subcellularLocation>
        <location evidence="1">Cytoplasm</location>
    </subcellularLocation>
</comment>
<keyword evidence="4" id="KW-0808">Transferase</keyword>
<dbReference type="GO" id="GO:0006271">
    <property type="term" value="P:DNA strand elongation involved in DNA replication"/>
    <property type="evidence" value="ECO:0007669"/>
    <property type="project" value="TreeGrafter"/>
</dbReference>
<evidence type="ECO:0000256" key="1">
    <source>
        <dbReference type="ARBA" id="ARBA00004496"/>
    </source>
</evidence>
<accession>J9GBF3</accession>
<keyword evidence="7" id="KW-0239">DNA-directed DNA polymerase</keyword>
<evidence type="ECO:0000256" key="3">
    <source>
        <dbReference type="ARBA" id="ARBA00022490"/>
    </source>
</evidence>
<comment type="caution">
    <text evidence="10">The sequence shown here is derived from an EMBL/GenBank/DDBJ whole genome shotgun (WGS) entry which is preliminary data.</text>
</comment>
<evidence type="ECO:0000259" key="9">
    <source>
        <dbReference type="Pfam" id="PF02767"/>
    </source>
</evidence>
<dbReference type="Gene3D" id="3.10.150.10">
    <property type="entry name" value="DNA Polymerase III, subunit A, domain 2"/>
    <property type="match status" value="1"/>
</dbReference>
<dbReference type="PANTHER" id="PTHR30478">
    <property type="entry name" value="DNA POLYMERASE III SUBUNIT BETA"/>
    <property type="match status" value="1"/>
</dbReference>
<dbReference type="GO" id="GO:0008408">
    <property type="term" value="F:3'-5' exonuclease activity"/>
    <property type="evidence" value="ECO:0007669"/>
    <property type="project" value="InterPro"/>
</dbReference>
<gene>
    <name evidence="10" type="ORF">EVA_07721</name>
</gene>
<reference evidence="10" key="1">
    <citation type="journal article" date="2012" name="PLoS ONE">
        <title>Gene sets for utilization of primary and secondary nutrition supplies in the distal gut of endangered iberian lynx.</title>
        <authorList>
            <person name="Alcaide M."/>
            <person name="Messina E."/>
            <person name="Richter M."/>
            <person name="Bargiela R."/>
            <person name="Peplies J."/>
            <person name="Huws S.A."/>
            <person name="Newbold C.J."/>
            <person name="Golyshin P.N."/>
            <person name="Simon M.A."/>
            <person name="Lopez G."/>
            <person name="Yakimov M.M."/>
            <person name="Ferrer M."/>
        </authorList>
    </citation>
    <scope>NUCLEOTIDE SEQUENCE</scope>
</reference>
<sequence>MINQSIFAVSDSDIRPIYTGSLFEIEGNLLTVVSVDGYRLAKRTEKLEGAQMENCEFVVPGAALNDIERICTDEEGDVTISVGEKHIAFIIGETVVISRRLEGTFLNYRKSIPEAFKYEVKVERSEFMSSIERVALVITEKNNSPHPYAF</sequence>
<feature type="domain" description="DNA polymerase III beta sliding clamp central" evidence="9">
    <location>
        <begin position="1"/>
        <end position="105"/>
    </location>
</feature>
<protein>
    <submittedName>
        <fullName evidence="10">DNA polymerase III subunit beta</fullName>
    </submittedName>
</protein>
<evidence type="ECO:0000256" key="4">
    <source>
        <dbReference type="ARBA" id="ARBA00022679"/>
    </source>
</evidence>
<dbReference type="GO" id="GO:0009360">
    <property type="term" value="C:DNA polymerase III complex"/>
    <property type="evidence" value="ECO:0007669"/>
    <property type="project" value="InterPro"/>
</dbReference>
<dbReference type="PANTHER" id="PTHR30478:SF0">
    <property type="entry name" value="BETA SLIDING CLAMP"/>
    <property type="match status" value="1"/>
</dbReference>
<dbReference type="InterPro" id="IPR001001">
    <property type="entry name" value="DNA_polIII_beta"/>
</dbReference>
<organism evidence="10">
    <name type="scientific">gut metagenome</name>
    <dbReference type="NCBI Taxonomy" id="749906"/>
    <lineage>
        <taxon>unclassified sequences</taxon>
        <taxon>metagenomes</taxon>
        <taxon>organismal metagenomes</taxon>
    </lineage>
</organism>
<evidence type="ECO:0000313" key="10">
    <source>
        <dbReference type="EMBL" id="EJX04174.1"/>
    </source>
</evidence>
<evidence type="ECO:0000256" key="8">
    <source>
        <dbReference type="ARBA" id="ARBA00023125"/>
    </source>
</evidence>
<dbReference type="CDD" id="cd00140">
    <property type="entry name" value="beta_clamp"/>
    <property type="match status" value="1"/>
</dbReference>
<dbReference type="GO" id="GO:0003887">
    <property type="term" value="F:DNA-directed DNA polymerase activity"/>
    <property type="evidence" value="ECO:0007669"/>
    <property type="project" value="UniProtKB-KW"/>
</dbReference>
<dbReference type="GO" id="GO:0003677">
    <property type="term" value="F:DNA binding"/>
    <property type="evidence" value="ECO:0007669"/>
    <property type="project" value="UniProtKB-KW"/>
</dbReference>
<keyword evidence="5" id="KW-0548">Nucleotidyltransferase</keyword>
<evidence type="ECO:0000256" key="7">
    <source>
        <dbReference type="ARBA" id="ARBA00022932"/>
    </source>
</evidence>
<dbReference type="GO" id="GO:0005737">
    <property type="term" value="C:cytoplasm"/>
    <property type="evidence" value="ECO:0007669"/>
    <property type="project" value="UniProtKB-SubCell"/>
</dbReference>
<dbReference type="AlphaFoldDB" id="J9GBF3"/>